<comment type="caution">
    <text evidence="2">The sequence shown here is derived from an EMBL/GenBank/DDBJ whole genome shotgun (WGS) entry which is preliminary data.</text>
</comment>
<dbReference type="InterPro" id="IPR052228">
    <property type="entry name" value="Sec_Metab_Biosynth_Oxidored"/>
</dbReference>
<evidence type="ECO:0000313" key="2">
    <source>
        <dbReference type="EMBL" id="KAF3762443.1"/>
    </source>
</evidence>
<dbReference type="InterPro" id="IPR036291">
    <property type="entry name" value="NAD(P)-bd_dom_sf"/>
</dbReference>
<dbReference type="RefSeq" id="XP_040773422.1">
    <property type="nucleotide sequence ID" value="XM_040923683.1"/>
</dbReference>
<dbReference type="PANTHER" id="PTHR47534">
    <property type="entry name" value="YALI0E05731P"/>
    <property type="match status" value="1"/>
</dbReference>
<dbReference type="PANTHER" id="PTHR47534:SF3">
    <property type="entry name" value="ALCOHOL DEHYDROGENASE-LIKE C-TERMINAL DOMAIN-CONTAINING PROTEIN"/>
    <property type="match status" value="1"/>
</dbReference>
<dbReference type="GeneID" id="63840812"/>
<evidence type="ECO:0000313" key="3">
    <source>
        <dbReference type="Proteomes" id="UP000803844"/>
    </source>
</evidence>
<dbReference type="SUPFAM" id="SSF51735">
    <property type="entry name" value="NAD(P)-binding Rossmann-fold domains"/>
    <property type="match status" value="1"/>
</dbReference>
<dbReference type="InterPro" id="IPR002347">
    <property type="entry name" value="SDR_fam"/>
</dbReference>
<dbReference type="Gene3D" id="3.40.50.720">
    <property type="entry name" value="NAD(P)-binding Rossmann-like Domain"/>
    <property type="match status" value="1"/>
</dbReference>
<gene>
    <name evidence="2" type="ORF">M406DRAFT_357459</name>
</gene>
<name>A0A9P4XWZ7_CRYP1</name>
<keyword evidence="3" id="KW-1185">Reference proteome</keyword>
<proteinExistence type="predicted"/>
<organism evidence="2 3">
    <name type="scientific">Cryphonectria parasitica (strain ATCC 38755 / EP155)</name>
    <dbReference type="NCBI Taxonomy" id="660469"/>
    <lineage>
        <taxon>Eukaryota</taxon>
        <taxon>Fungi</taxon>
        <taxon>Dikarya</taxon>
        <taxon>Ascomycota</taxon>
        <taxon>Pezizomycotina</taxon>
        <taxon>Sordariomycetes</taxon>
        <taxon>Sordariomycetidae</taxon>
        <taxon>Diaporthales</taxon>
        <taxon>Cryphonectriaceae</taxon>
        <taxon>Cryphonectria-Endothia species complex</taxon>
        <taxon>Cryphonectria</taxon>
    </lineage>
</organism>
<dbReference type="EMBL" id="MU032350">
    <property type="protein sequence ID" value="KAF3762443.1"/>
    <property type="molecule type" value="Genomic_DNA"/>
</dbReference>
<accession>A0A9P4XWZ7</accession>
<dbReference type="AlphaFoldDB" id="A0A9P4XWZ7"/>
<dbReference type="Pfam" id="PF00106">
    <property type="entry name" value="adh_short"/>
    <property type="match status" value="1"/>
</dbReference>
<evidence type="ECO:0000256" key="1">
    <source>
        <dbReference type="ARBA" id="ARBA00023002"/>
    </source>
</evidence>
<protein>
    <submittedName>
        <fullName evidence="2">NAD(P)-binding protein</fullName>
    </submittedName>
</protein>
<sequence length="338" mass="36149">MVKISDIRDFNKSLKSSTTTGLTAVVAGGTNGIGRGFLTALATNLNAPKIYIIGRKQDVLDAIVLDLQRINPDGQYIPVLTGDLTLLSEMKKAATTIRAQEKAIDLLFMSTGYLTTGTRDESSEGLDKLTSIRHYARALLTLELLPLLNAAPSPRVVSVLAAGLEGNIFPDDLALKEPGHYTFGNAAGAAATYVTLSMEQLHKENPHVSFVHAYPGLVRTGIFSTEHFGGVFKFVVNRLLIPTIGRVLFFSSEEAGERLVYTAFSPSFGTGEGAAAATAGKEVALALGSDGKVGSGVYTVNDKQEAVTNAQVLDKLRSEGLDAKILEHTREEIKRVVK</sequence>
<reference evidence="2" key="1">
    <citation type="journal article" date="2020" name="Phytopathology">
        <title>Genome sequence of the chestnut blight fungus Cryphonectria parasitica EP155: A fundamental resource for an archetypical invasive plant pathogen.</title>
        <authorList>
            <person name="Crouch J.A."/>
            <person name="Dawe A."/>
            <person name="Aerts A."/>
            <person name="Barry K."/>
            <person name="Churchill A.C.L."/>
            <person name="Grimwood J."/>
            <person name="Hillman B."/>
            <person name="Milgroom M.G."/>
            <person name="Pangilinan J."/>
            <person name="Smith M."/>
            <person name="Salamov A."/>
            <person name="Schmutz J."/>
            <person name="Yadav J."/>
            <person name="Grigoriev I.V."/>
            <person name="Nuss D."/>
        </authorList>
    </citation>
    <scope>NUCLEOTIDE SEQUENCE</scope>
    <source>
        <strain evidence="2">EP155</strain>
    </source>
</reference>
<dbReference type="OrthoDB" id="2898509at2759"/>
<dbReference type="GO" id="GO:0016491">
    <property type="term" value="F:oxidoreductase activity"/>
    <property type="evidence" value="ECO:0007669"/>
    <property type="project" value="UniProtKB-KW"/>
</dbReference>
<keyword evidence="1" id="KW-0560">Oxidoreductase</keyword>
<dbReference type="Proteomes" id="UP000803844">
    <property type="component" value="Unassembled WGS sequence"/>
</dbReference>